<dbReference type="EMBL" id="HBUF01034895">
    <property type="protein sequence ID" value="CAG6616139.1"/>
    <property type="molecule type" value="Transcribed_RNA"/>
</dbReference>
<dbReference type="InterPro" id="IPR029063">
    <property type="entry name" value="SAM-dependent_MTases_sf"/>
</dbReference>
<keyword evidence="8" id="KW-0732">Signal</keyword>
<dbReference type="PANTHER" id="PTHR11579">
    <property type="entry name" value="PROTEIN-L-ISOASPARTATE O-METHYLTRANSFERASE"/>
    <property type="match status" value="1"/>
</dbReference>
<evidence type="ECO:0000313" key="9">
    <source>
        <dbReference type="EMBL" id="CAG6661458.1"/>
    </source>
</evidence>
<keyword evidence="6 9" id="KW-0808">Transferase</keyword>
<dbReference type="CDD" id="cd02440">
    <property type="entry name" value="AdoMet_MTases"/>
    <property type="match status" value="1"/>
</dbReference>
<evidence type="ECO:0000256" key="6">
    <source>
        <dbReference type="ARBA" id="ARBA00022679"/>
    </source>
</evidence>
<dbReference type="GO" id="GO:0004719">
    <property type="term" value="F:protein-L-isoaspartate (D-aspartate) O-methyltransferase activity"/>
    <property type="evidence" value="ECO:0007669"/>
    <property type="project" value="UniProtKB-EC"/>
</dbReference>
<dbReference type="NCBIfam" id="TIGR00080">
    <property type="entry name" value="pimt"/>
    <property type="match status" value="1"/>
</dbReference>
<dbReference type="EC" id="2.1.1.77" evidence="3"/>
<dbReference type="GO" id="GO:0032259">
    <property type="term" value="P:methylation"/>
    <property type="evidence" value="ECO:0007669"/>
    <property type="project" value="UniProtKB-KW"/>
</dbReference>
<dbReference type="EMBL" id="HBUF01199697">
    <property type="protein sequence ID" value="CAG6661458.1"/>
    <property type="molecule type" value="Transcribed_RNA"/>
</dbReference>
<name>A0A8D8WJR1_9HEMI</name>
<evidence type="ECO:0000256" key="2">
    <source>
        <dbReference type="ARBA" id="ARBA00005369"/>
    </source>
</evidence>
<dbReference type="SUPFAM" id="SSF53335">
    <property type="entry name" value="S-adenosyl-L-methionine-dependent methyltransferases"/>
    <property type="match status" value="1"/>
</dbReference>
<sequence length="317" mass="36250">MSSTLFASSLLVSLVVSSVSAFFADEHQVREYEDWRHESNDEMIQALKQFNHIQSPQVESVMRSIDRRRFIERPIMNNPYWDIPQSLGFGSVMSSPKVHAQALEILKEHLKPGARVLDIGSGSGYLTACMAHMVGPKGKVYAVEHIEDLVEQANRTMHTYYPNLMEHGRVEFVAGDGREGHKEGAPYDVIYVGGAVHYYPFKLIQQLAAGGKLLSPVGEYGEQSLMFYAKHSKDLHISGKALGDTKYMHLADKDQQLALWKPIISNKNYPKVDPIYILVQKKLRDKQEKDAKLEHKNYHDYFRNWAIAQPMQKYRQI</sequence>
<keyword evidence="7" id="KW-0949">S-adenosyl-L-methionine</keyword>
<keyword evidence="5 9" id="KW-0489">Methyltransferase</keyword>
<dbReference type="EMBL" id="HBUF01549469">
    <property type="protein sequence ID" value="CAG6758374.1"/>
    <property type="molecule type" value="Transcribed_RNA"/>
</dbReference>
<evidence type="ECO:0000256" key="5">
    <source>
        <dbReference type="ARBA" id="ARBA00022603"/>
    </source>
</evidence>
<evidence type="ECO:0000256" key="4">
    <source>
        <dbReference type="ARBA" id="ARBA00022490"/>
    </source>
</evidence>
<feature type="chain" id="PRO_5036428869" description="protein-L-isoaspartate(D-aspartate) O-methyltransferase" evidence="8">
    <location>
        <begin position="22"/>
        <end position="317"/>
    </location>
</feature>
<dbReference type="AlphaFoldDB" id="A0A8D8WJR1"/>
<evidence type="ECO:0000256" key="8">
    <source>
        <dbReference type="SAM" id="SignalP"/>
    </source>
</evidence>
<accession>A0A8D8WJR1</accession>
<evidence type="ECO:0000256" key="3">
    <source>
        <dbReference type="ARBA" id="ARBA00011890"/>
    </source>
</evidence>
<dbReference type="PANTHER" id="PTHR11579:SF0">
    <property type="entry name" value="PROTEIN-L-ISOASPARTATE(D-ASPARTATE) O-METHYLTRANSFERASE"/>
    <property type="match status" value="1"/>
</dbReference>
<dbReference type="InterPro" id="IPR000682">
    <property type="entry name" value="PCMT"/>
</dbReference>
<reference evidence="9" key="1">
    <citation type="submission" date="2021-05" db="EMBL/GenBank/DDBJ databases">
        <authorList>
            <person name="Alioto T."/>
            <person name="Alioto T."/>
            <person name="Gomez Garrido J."/>
        </authorList>
    </citation>
    <scope>NUCLEOTIDE SEQUENCE</scope>
</reference>
<dbReference type="Gene3D" id="3.40.50.150">
    <property type="entry name" value="Vaccinia Virus protein VP39"/>
    <property type="match status" value="1"/>
</dbReference>
<comment type="similarity">
    <text evidence="2">Belongs to the methyltransferase superfamily. L-isoaspartyl/D-aspartyl protein methyltransferase family.</text>
</comment>
<feature type="signal peptide" evidence="8">
    <location>
        <begin position="1"/>
        <end position="21"/>
    </location>
</feature>
<protein>
    <recommendedName>
        <fullName evidence="3">protein-L-isoaspartate(D-aspartate) O-methyltransferase</fullName>
        <ecNumber evidence="3">2.1.1.77</ecNumber>
    </recommendedName>
</protein>
<keyword evidence="4" id="KW-0963">Cytoplasm</keyword>
<evidence type="ECO:0000256" key="7">
    <source>
        <dbReference type="ARBA" id="ARBA00022691"/>
    </source>
</evidence>
<comment type="subcellular location">
    <subcellularLocation>
        <location evidence="1">Cytoplasm</location>
    </subcellularLocation>
</comment>
<dbReference type="GO" id="GO:0005737">
    <property type="term" value="C:cytoplasm"/>
    <property type="evidence" value="ECO:0007669"/>
    <property type="project" value="UniProtKB-SubCell"/>
</dbReference>
<dbReference type="Pfam" id="PF01135">
    <property type="entry name" value="PCMT"/>
    <property type="match status" value="1"/>
</dbReference>
<evidence type="ECO:0000256" key="1">
    <source>
        <dbReference type="ARBA" id="ARBA00004496"/>
    </source>
</evidence>
<organism evidence="9">
    <name type="scientific">Cacopsylla melanoneura</name>
    <dbReference type="NCBI Taxonomy" id="428564"/>
    <lineage>
        <taxon>Eukaryota</taxon>
        <taxon>Metazoa</taxon>
        <taxon>Ecdysozoa</taxon>
        <taxon>Arthropoda</taxon>
        <taxon>Hexapoda</taxon>
        <taxon>Insecta</taxon>
        <taxon>Pterygota</taxon>
        <taxon>Neoptera</taxon>
        <taxon>Paraneoptera</taxon>
        <taxon>Hemiptera</taxon>
        <taxon>Sternorrhyncha</taxon>
        <taxon>Psylloidea</taxon>
        <taxon>Psyllidae</taxon>
        <taxon>Psyllinae</taxon>
        <taxon>Cacopsylla</taxon>
    </lineage>
</organism>
<proteinExistence type="inferred from homology"/>
<dbReference type="EMBL" id="HBUF01345212">
    <property type="protein sequence ID" value="CAG6708665.1"/>
    <property type="molecule type" value="Transcribed_RNA"/>
</dbReference>